<feature type="region of interest" description="Disordered" evidence="1">
    <location>
        <begin position="929"/>
        <end position="996"/>
    </location>
</feature>
<feature type="compositionally biased region" description="Polar residues" evidence="1">
    <location>
        <begin position="508"/>
        <end position="520"/>
    </location>
</feature>
<organism evidence="2 3">
    <name type="scientific">Orbilia oligospora</name>
    <name type="common">Nematode-trapping fungus</name>
    <name type="synonym">Arthrobotrys oligospora</name>
    <dbReference type="NCBI Taxonomy" id="2813651"/>
    <lineage>
        <taxon>Eukaryota</taxon>
        <taxon>Fungi</taxon>
        <taxon>Dikarya</taxon>
        <taxon>Ascomycota</taxon>
        <taxon>Pezizomycotina</taxon>
        <taxon>Orbiliomycetes</taxon>
        <taxon>Orbiliales</taxon>
        <taxon>Orbiliaceae</taxon>
        <taxon>Orbilia</taxon>
    </lineage>
</organism>
<proteinExistence type="predicted"/>
<reference evidence="2 3" key="1">
    <citation type="submission" date="2019-06" db="EMBL/GenBank/DDBJ databases">
        <authorList>
            <person name="Palmer J.M."/>
        </authorList>
    </citation>
    <scope>NUCLEOTIDE SEQUENCE [LARGE SCALE GENOMIC DNA]</scope>
    <source>
        <strain evidence="2 3">TWF106</strain>
    </source>
</reference>
<feature type="region of interest" description="Disordered" evidence="1">
    <location>
        <begin position="569"/>
        <end position="639"/>
    </location>
</feature>
<name>A0A7C8UTA1_ORBOL</name>
<feature type="compositionally biased region" description="Basic and acidic residues" evidence="1">
    <location>
        <begin position="986"/>
        <end position="996"/>
    </location>
</feature>
<sequence>MTGNRYRSINSTMFAIISVNCKAIGRGILHHLEHFPKKRKQRHRSSRSLLIPKNHFSQLNPSSASSSEADISLEPLKAVGQHFLTETDTDTEKVILEIQDPDTDHIDTAGIYCIAGPGCGHEIGITSVSLLKKIESWLAETLPPDSCLDEKRALIAQDNLEALFDCALAFYEAGKRSMSENANRNYLSSEDIQKVIAAAVSQSANPEFRERLLQNFLGNSYAHGQCLPTRYKPQDEIQPGAPDSPPRSPSSCLPVASRDQFPSILSIPSALPNLVDVDAQHMHTGFQSDVHIVTQTPQQQLKPAVDSDIARAPAYNYDSDHASPLQFDAEALGLGSTTLMPQHLGSISNFKGQKTHGRHSSDLVLQPSRMPSPEYESTQLHDAIKRDDLPLVQSLLGNKFDIFKDNVHTAVARLPANAIADCVQYRRKDILSYFINHDVQCYPTAIWETLRSGDSELRKFITAKYEERKRQLPFPKPGSYQDRFLQPRLCGGESLGYSIRTPLPKTPTRGTTYNSSTQEQWSEDFDTDSMETPSRDMRIDSTSQSEFNIEEYEGVYHSGSDILSGQEVIQEDGGEGPNGDHSIDGSGLRIGSSQQANRAPGKRSRSQRENNHNDDEDQNGPPDKRRQKHDMDNQSSGKYKCPFYELDSIHYEKCHIIARTHFSGIKEHLKRNHFQEGIPDGMFKNKTREELREFCRALVQINNLEIPSSTQPTISAPSSLSFGKVSTMAPKASSRAHAYANQSANPTPYQTAPPVLSMAAPSIVSNSMIQKSYLKEPISETTPTSSQGISMVGDIDAAAAQFDPYMHQLLHLSFPPQLIPPTSGLNLQTQNPPTALEPSFVNMATDVSHAPTQLNLLGSTPTHGLGRPFYATMDSSSTQSTIFPEEMPAFKMGPPPNTSPLYLGGAGMPVMTATMAPGPSLREIESILKQSSQESEKPYPSASRPDLGPGSSILEQNTDLIATTPQFSNPSSSPPGPGKSRKREIKVKLEEPQEGPERKRWYTLTVNDEDDVIRNLDRRMAEIFRPLQIYFSWDQYDLQKPKTKQRVCNLEELVEELVENQWGALERKISWFYLVQKGRKAAHD</sequence>
<feature type="region of interest" description="Disordered" evidence="1">
    <location>
        <begin position="496"/>
        <end position="546"/>
    </location>
</feature>
<comment type="caution">
    <text evidence="2">The sequence shown here is derived from an EMBL/GenBank/DDBJ whole genome shotgun (WGS) entry which is preliminary data.</text>
</comment>
<accession>A0A7C8UTA1</accession>
<feature type="region of interest" description="Disordered" evidence="1">
    <location>
        <begin position="351"/>
        <end position="374"/>
    </location>
</feature>
<evidence type="ECO:0000313" key="2">
    <source>
        <dbReference type="EMBL" id="KAF3217054.1"/>
    </source>
</evidence>
<gene>
    <name evidence="2" type="ORF">TWF106_008103</name>
</gene>
<dbReference type="AlphaFoldDB" id="A0A7C8UTA1"/>
<dbReference type="Proteomes" id="UP000472727">
    <property type="component" value="Unassembled WGS sequence"/>
</dbReference>
<evidence type="ECO:0000256" key="1">
    <source>
        <dbReference type="SAM" id="MobiDB-lite"/>
    </source>
</evidence>
<dbReference type="EMBL" id="WIWS01000047">
    <property type="protein sequence ID" value="KAF3217054.1"/>
    <property type="molecule type" value="Genomic_DNA"/>
</dbReference>
<feature type="region of interest" description="Disordered" evidence="1">
    <location>
        <begin position="230"/>
        <end position="255"/>
    </location>
</feature>
<evidence type="ECO:0000313" key="3">
    <source>
        <dbReference type="Proteomes" id="UP000472727"/>
    </source>
</evidence>
<feature type="compositionally biased region" description="Polar residues" evidence="1">
    <location>
        <begin position="953"/>
        <end position="969"/>
    </location>
</feature>
<protein>
    <submittedName>
        <fullName evidence="2">Uncharacterized protein</fullName>
    </submittedName>
</protein>